<name>A0AAE0NX94_9PEZI</name>
<dbReference type="GO" id="GO:0016491">
    <property type="term" value="F:oxidoreductase activity"/>
    <property type="evidence" value="ECO:0007669"/>
    <property type="project" value="UniProtKB-KW"/>
</dbReference>
<evidence type="ECO:0000256" key="1">
    <source>
        <dbReference type="ARBA" id="ARBA00023002"/>
    </source>
</evidence>
<dbReference type="InterPro" id="IPR002347">
    <property type="entry name" value="SDR_fam"/>
</dbReference>
<evidence type="ECO:0000313" key="2">
    <source>
        <dbReference type="EMBL" id="KAK3389412.1"/>
    </source>
</evidence>
<keyword evidence="1" id="KW-0560">Oxidoreductase</keyword>
<evidence type="ECO:0000313" key="3">
    <source>
        <dbReference type="Proteomes" id="UP001285441"/>
    </source>
</evidence>
<dbReference type="PANTHER" id="PTHR47534">
    <property type="entry name" value="YALI0E05731P"/>
    <property type="match status" value="1"/>
</dbReference>
<reference evidence="2" key="2">
    <citation type="submission" date="2023-06" db="EMBL/GenBank/DDBJ databases">
        <authorList>
            <consortium name="Lawrence Berkeley National Laboratory"/>
            <person name="Haridas S."/>
            <person name="Hensen N."/>
            <person name="Bonometti L."/>
            <person name="Westerberg I."/>
            <person name="Brannstrom I.O."/>
            <person name="Guillou S."/>
            <person name="Cros-Aarteil S."/>
            <person name="Calhoun S."/>
            <person name="Kuo A."/>
            <person name="Mondo S."/>
            <person name="Pangilinan J."/>
            <person name="Riley R."/>
            <person name="LaButti K."/>
            <person name="Andreopoulos B."/>
            <person name="Lipzen A."/>
            <person name="Chen C."/>
            <person name="Yanf M."/>
            <person name="Daum C."/>
            <person name="Ng V."/>
            <person name="Clum A."/>
            <person name="Steindorff A."/>
            <person name="Ohm R."/>
            <person name="Martin F."/>
            <person name="Silar P."/>
            <person name="Natvig D."/>
            <person name="Lalanne C."/>
            <person name="Gautier V."/>
            <person name="Ament-velasquez S.L."/>
            <person name="Kruys A."/>
            <person name="Hutchinson M.I."/>
            <person name="Powell A.J."/>
            <person name="Barry K."/>
            <person name="Miller A.N."/>
            <person name="Grigoriev I.V."/>
            <person name="Debuchy R."/>
            <person name="Gladieux P."/>
            <person name="Thoren M.H."/>
            <person name="Johannesson H."/>
        </authorList>
    </citation>
    <scope>NUCLEOTIDE SEQUENCE</scope>
    <source>
        <strain evidence="2">CBS 232.78</strain>
    </source>
</reference>
<organism evidence="2 3">
    <name type="scientific">Podospora didyma</name>
    <dbReference type="NCBI Taxonomy" id="330526"/>
    <lineage>
        <taxon>Eukaryota</taxon>
        <taxon>Fungi</taxon>
        <taxon>Dikarya</taxon>
        <taxon>Ascomycota</taxon>
        <taxon>Pezizomycotina</taxon>
        <taxon>Sordariomycetes</taxon>
        <taxon>Sordariomycetidae</taxon>
        <taxon>Sordariales</taxon>
        <taxon>Podosporaceae</taxon>
        <taxon>Podospora</taxon>
    </lineage>
</organism>
<keyword evidence="3" id="KW-1185">Reference proteome</keyword>
<accession>A0AAE0NX94</accession>
<protein>
    <submittedName>
        <fullName evidence="2">Uncharacterized protein</fullName>
    </submittedName>
</protein>
<dbReference type="EMBL" id="JAULSW010000002">
    <property type="protein sequence ID" value="KAK3389412.1"/>
    <property type="molecule type" value="Genomic_DNA"/>
</dbReference>
<dbReference type="SUPFAM" id="SSF51735">
    <property type="entry name" value="NAD(P)-binding Rossmann-fold domains"/>
    <property type="match status" value="1"/>
</dbReference>
<comment type="caution">
    <text evidence="2">The sequence shown here is derived from an EMBL/GenBank/DDBJ whole genome shotgun (WGS) entry which is preliminary data.</text>
</comment>
<dbReference type="PANTHER" id="PTHR47534:SF3">
    <property type="entry name" value="ALCOHOL DEHYDROGENASE-LIKE C-TERMINAL DOMAIN-CONTAINING PROTEIN"/>
    <property type="match status" value="1"/>
</dbReference>
<gene>
    <name evidence="2" type="ORF">B0H63DRAFT_492371</name>
</gene>
<dbReference type="Pfam" id="PF00106">
    <property type="entry name" value="adh_short"/>
    <property type="match status" value="1"/>
</dbReference>
<dbReference type="Gene3D" id="3.40.50.720">
    <property type="entry name" value="NAD(P)-binding Rossmann-like Domain"/>
    <property type="match status" value="1"/>
</dbReference>
<sequence>MVSLPQARFSNARIANELPANLVAVFVGGTRGIGETTLKQLAKQAVKPRIYFIGRSEASGSRVTADLQALNPAGEYHFISADVSLLRSVDQVCRAIKAKERLINLLFMTSGTMTVGKDTDEGLYYPTAVTYYARIRFVVNLLPLLQRATHLRRVVTVFCGTKEGVIDTTDFQGRHVPMMQARGHMASMMTLALESLALEAPDVSYMHVFPGSVKTDLGKDAKSATVAILRAVFTVIGPLVNIPFDEAGERQLFLATSARFPARFRQNAVPTAGVPLSHDITVASGIDACEASGVYSVNYDGETAPSKVEELLQDMRDKDVVRKLWLHTEDEFTRVTGTAFTT</sequence>
<dbReference type="InterPro" id="IPR036291">
    <property type="entry name" value="NAD(P)-bd_dom_sf"/>
</dbReference>
<dbReference type="AlphaFoldDB" id="A0AAE0NX94"/>
<dbReference type="Proteomes" id="UP001285441">
    <property type="component" value="Unassembled WGS sequence"/>
</dbReference>
<reference evidence="2" key="1">
    <citation type="journal article" date="2023" name="Mol. Phylogenet. Evol.">
        <title>Genome-scale phylogeny and comparative genomics of the fungal order Sordariales.</title>
        <authorList>
            <person name="Hensen N."/>
            <person name="Bonometti L."/>
            <person name="Westerberg I."/>
            <person name="Brannstrom I.O."/>
            <person name="Guillou S."/>
            <person name="Cros-Aarteil S."/>
            <person name="Calhoun S."/>
            <person name="Haridas S."/>
            <person name="Kuo A."/>
            <person name="Mondo S."/>
            <person name="Pangilinan J."/>
            <person name="Riley R."/>
            <person name="LaButti K."/>
            <person name="Andreopoulos B."/>
            <person name="Lipzen A."/>
            <person name="Chen C."/>
            <person name="Yan M."/>
            <person name="Daum C."/>
            <person name="Ng V."/>
            <person name="Clum A."/>
            <person name="Steindorff A."/>
            <person name="Ohm R.A."/>
            <person name="Martin F."/>
            <person name="Silar P."/>
            <person name="Natvig D.O."/>
            <person name="Lalanne C."/>
            <person name="Gautier V."/>
            <person name="Ament-Velasquez S.L."/>
            <person name="Kruys A."/>
            <person name="Hutchinson M.I."/>
            <person name="Powell A.J."/>
            <person name="Barry K."/>
            <person name="Miller A.N."/>
            <person name="Grigoriev I.V."/>
            <person name="Debuchy R."/>
            <person name="Gladieux P."/>
            <person name="Hiltunen Thoren M."/>
            <person name="Johannesson H."/>
        </authorList>
    </citation>
    <scope>NUCLEOTIDE SEQUENCE</scope>
    <source>
        <strain evidence="2">CBS 232.78</strain>
    </source>
</reference>
<dbReference type="InterPro" id="IPR052228">
    <property type="entry name" value="Sec_Metab_Biosynth_Oxidored"/>
</dbReference>
<proteinExistence type="predicted"/>